<feature type="region of interest" description="Disordered" evidence="1">
    <location>
        <begin position="1"/>
        <end position="99"/>
    </location>
</feature>
<feature type="compositionally biased region" description="Basic and acidic residues" evidence="1">
    <location>
        <begin position="149"/>
        <end position="158"/>
    </location>
</feature>
<feature type="compositionally biased region" description="Basic and acidic residues" evidence="1">
    <location>
        <begin position="37"/>
        <end position="49"/>
    </location>
</feature>
<name>A7YXZ2_KARVE</name>
<reference evidence="2" key="1">
    <citation type="journal article" date="2007" name="Proc. Natl. Acad. Sci. U.S.A.">
        <title>Spliced leader RNA trans-splicing in dinoflagellates.</title>
        <authorList>
            <person name="Zhang H."/>
            <person name="Hou Y."/>
            <person name="Miranda L."/>
            <person name="Campbell D.A."/>
            <person name="Sturm N.R."/>
            <person name="Gaasterland T."/>
            <person name="Lin S."/>
        </authorList>
    </citation>
    <scope>NUCLEOTIDE SEQUENCE</scope>
    <source>
        <strain evidence="2">CCMP1975</strain>
    </source>
</reference>
<feature type="compositionally biased region" description="Basic and acidic residues" evidence="1">
    <location>
        <begin position="61"/>
        <end position="75"/>
    </location>
</feature>
<evidence type="ECO:0000256" key="1">
    <source>
        <dbReference type="SAM" id="MobiDB-lite"/>
    </source>
</evidence>
<feature type="region of interest" description="Disordered" evidence="1">
    <location>
        <begin position="120"/>
        <end position="158"/>
    </location>
</feature>
<evidence type="ECO:0000313" key="2">
    <source>
        <dbReference type="EMBL" id="ABV22271.1"/>
    </source>
</evidence>
<proteinExistence type="evidence at transcript level"/>
<sequence length="158" mass="17494">MSGFERSAPIPGSQGPRRSEMRRYNNAPPPESPWRLEVLEAKKQAEAAVRKATQRSKSRSRSRDRERDRERRKGEAGGSASSSGGYKKVESQTQDTSKEAIFKKIVKAREVGEGWFAAVSAASSRWDSVPEHKRPMGAKGAGPAVASQKPRDDKKKKK</sequence>
<accession>A7YXZ2</accession>
<dbReference type="EMBL" id="EF134157">
    <property type="protein sequence ID" value="ABV22271.1"/>
    <property type="molecule type" value="mRNA"/>
</dbReference>
<dbReference type="AlphaFoldDB" id="A7YXZ2"/>
<organism evidence="2">
    <name type="scientific">Karlodinium veneficum</name>
    <name type="common">Dinoflagellate</name>
    <name type="synonym">Karlodinium micrum</name>
    <dbReference type="NCBI Taxonomy" id="407301"/>
    <lineage>
        <taxon>Eukaryota</taxon>
        <taxon>Sar</taxon>
        <taxon>Alveolata</taxon>
        <taxon>Dinophyceae</taxon>
        <taxon>Gymnodiniales</taxon>
        <taxon>Kareniaceae</taxon>
        <taxon>Karlodinium</taxon>
    </lineage>
</organism>
<protein>
    <submittedName>
        <fullName evidence="2">Uncharacterized protein</fullName>
    </submittedName>
</protein>
<feature type="non-terminal residue" evidence="2">
    <location>
        <position position="158"/>
    </location>
</feature>